<dbReference type="EMBL" id="VOUQ01000002">
    <property type="protein sequence ID" value="TXE36969.1"/>
    <property type="molecule type" value="Genomic_DNA"/>
</dbReference>
<name>A0A5C7CGD7_SERMA</name>
<accession>A0A5C7CGD7</accession>
<dbReference type="RefSeq" id="WP_147882214.1">
    <property type="nucleotide sequence ID" value="NZ_VOUQ01000002.1"/>
</dbReference>
<evidence type="ECO:0000313" key="3">
    <source>
        <dbReference type="Proteomes" id="UP000321126"/>
    </source>
</evidence>
<gene>
    <name evidence="2" type="ORF">FOT62_08365</name>
</gene>
<reference evidence="2 3" key="1">
    <citation type="submission" date="2019-07" db="EMBL/GenBank/DDBJ databases">
        <title>Serratia strains were isolated from fresh produce.</title>
        <authorList>
            <person name="Cho G.-S."/>
            <person name="Stein M."/>
            <person name="Lee W."/>
            <person name="Suh S.H."/>
            <person name="Franz C.M.A.P."/>
        </authorList>
    </citation>
    <scope>NUCLEOTIDE SEQUENCE [LARGE SCALE GENOMIC DNA]</scope>
    <source>
        <strain evidence="2 3">S16</strain>
    </source>
</reference>
<dbReference type="Proteomes" id="UP000321126">
    <property type="component" value="Unassembled WGS sequence"/>
</dbReference>
<evidence type="ECO:0000313" key="2">
    <source>
        <dbReference type="EMBL" id="TXE36969.1"/>
    </source>
</evidence>
<feature type="domain" description="Tox-REase-5" evidence="1">
    <location>
        <begin position="77"/>
        <end position="181"/>
    </location>
</feature>
<dbReference type="Pfam" id="PF15648">
    <property type="entry name" value="Tox-REase-5"/>
    <property type="match status" value="1"/>
</dbReference>
<dbReference type="AlphaFoldDB" id="A0A5C7CGD7"/>
<organism evidence="2 3">
    <name type="scientific">Serratia marcescens</name>
    <dbReference type="NCBI Taxonomy" id="615"/>
    <lineage>
        <taxon>Bacteria</taxon>
        <taxon>Pseudomonadati</taxon>
        <taxon>Pseudomonadota</taxon>
        <taxon>Gammaproteobacteria</taxon>
        <taxon>Enterobacterales</taxon>
        <taxon>Yersiniaceae</taxon>
        <taxon>Serratia</taxon>
    </lineage>
</organism>
<evidence type="ECO:0000259" key="1">
    <source>
        <dbReference type="Pfam" id="PF15648"/>
    </source>
</evidence>
<dbReference type="InterPro" id="IPR028904">
    <property type="entry name" value="Tox-REase-5_dom"/>
</dbReference>
<sequence>MLIVIPALVEGAEALAAALGITVGAGVASQMVNDGEKEDAAGKVTAAESTKPCEKCPAIPWVSPIQAPFSEKQEVSLNYQMRICGTYSMHNSDGTTTVEEYAFRHPALTNSTKQVKFDGWKPAECLFLEAKGQYDQFFEKSGKPKKWWSKVDEPINEAFRQQNAIELCENVPQCHWHFMQPISYAYYSKALQNYPALTIMLTP</sequence>
<protein>
    <recommendedName>
        <fullName evidence="1">Tox-REase-5 domain-containing protein</fullName>
    </recommendedName>
</protein>
<proteinExistence type="predicted"/>
<comment type="caution">
    <text evidence="2">The sequence shown here is derived from an EMBL/GenBank/DDBJ whole genome shotgun (WGS) entry which is preliminary data.</text>
</comment>